<evidence type="ECO:0000313" key="2">
    <source>
        <dbReference type="Proteomes" id="UP000023152"/>
    </source>
</evidence>
<dbReference type="AlphaFoldDB" id="X6LLW4"/>
<gene>
    <name evidence="1" type="ORF">RFI_34521</name>
</gene>
<dbReference type="EMBL" id="ASPP01034658">
    <property type="protein sequence ID" value="ETO02893.1"/>
    <property type="molecule type" value="Genomic_DNA"/>
</dbReference>
<reference evidence="1 2" key="1">
    <citation type="journal article" date="2013" name="Curr. Biol.">
        <title>The Genome of the Foraminiferan Reticulomyxa filosa.</title>
        <authorList>
            <person name="Glockner G."/>
            <person name="Hulsmann N."/>
            <person name="Schleicher M."/>
            <person name="Noegel A.A."/>
            <person name="Eichinger L."/>
            <person name="Gallinger C."/>
            <person name="Pawlowski J."/>
            <person name="Sierra R."/>
            <person name="Euteneuer U."/>
            <person name="Pillet L."/>
            <person name="Moustafa A."/>
            <person name="Platzer M."/>
            <person name="Groth M."/>
            <person name="Szafranski K."/>
            <person name="Schliwa M."/>
        </authorList>
    </citation>
    <scope>NUCLEOTIDE SEQUENCE [LARGE SCALE GENOMIC DNA]</scope>
</reference>
<name>X6LLW4_RETFI</name>
<protein>
    <submittedName>
        <fullName evidence="1">Uncharacterized protein</fullName>
    </submittedName>
</protein>
<organism evidence="1 2">
    <name type="scientific">Reticulomyxa filosa</name>
    <dbReference type="NCBI Taxonomy" id="46433"/>
    <lineage>
        <taxon>Eukaryota</taxon>
        <taxon>Sar</taxon>
        <taxon>Rhizaria</taxon>
        <taxon>Retaria</taxon>
        <taxon>Foraminifera</taxon>
        <taxon>Monothalamids</taxon>
        <taxon>Reticulomyxidae</taxon>
        <taxon>Reticulomyxa</taxon>
    </lineage>
</organism>
<accession>X6LLW4</accession>
<sequence length="149" mass="17252">MCVCMKYSPEEFEIERIFLGLCGFKVKEVAEKDEETKEEEQKQIFDICGSVDTAAVILAQKKLYLIEQTLTMMIENKSNADESQINDTFANPFRQMLRTMKVDLSMFANGQKRDQIYKHASGFYDDQFIVFTLQQFISEAQDNALAFKP</sequence>
<dbReference type="Proteomes" id="UP000023152">
    <property type="component" value="Unassembled WGS sequence"/>
</dbReference>
<feature type="non-terminal residue" evidence="1">
    <location>
        <position position="149"/>
    </location>
</feature>
<evidence type="ECO:0000313" key="1">
    <source>
        <dbReference type="EMBL" id="ETO02893.1"/>
    </source>
</evidence>
<proteinExistence type="predicted"/>
<keyword evidence="2" id="KW-1185">Reference proteome</keyword>
<comment type="caution">
    <text evidence="1">The sequence shown here is derived from an EMBL/GenBank/DDBJ whole genome shotgun (WGS) entry which is preliminary data.</text>
</comment>